<sequence length="174" mass="19736">MDINANEKENLLLSILAWSHVAHMTSRDWAVENGTDVNQILHQSAFPTILVTAASEYEPDTVQYLLEVGADPALRVNSGFWSALVAAAFSGRCHACRFLLRQKGVYANRGHRGFFPDAFYAAVSGHLDYLSMDEDDRRYGIWDLEARLGCTRDWPEHRTVIRLLLASYLYLPNF</sequence>
<dbReference type="Pfam" id="PF12796">
    <property type="entry name" value="Ank_2"/>
    <property type="match status" value="1"/>
</dbReference>
<evidence type="ECO:0008006" key="3">
    <source>
        <dbReference type="Google" id="ProtNLM"/>
    </source>
</evidence>
<evidence type="ECO:0000313" key="2">
    <source>
        <dbReference type="Proteomes" id="UP000746612"/>
    </source>
</evidence>
<accession>A0A9N8RNH6</accession>
<organism evidence="1 2">
    <name type="scientific">Gibberella zeae</name>
    <name type="common">Wheat head blight fungus</name>
    <name type="synonym">Fusarium graminearum</name>
    <dbReference type="NCBI Taxonomy" id="5518"/>
    <lineage>
        <taxon>Eukaryota</taxon>
        <taxon>Fungi</taxon>
        <taxon>Dikarya</taxon>
        <taxon>Ascomycota</taxon>
        <taxon>Pezizomycotina</taxon>
        <taxon>Sordariomycetes</taxon>
        <taxon>Hypocreomycetidae</taxon>
        <taxon>Hypocreales</taxon>
        <taxon>Nectriaceae</taxon>
        <taxon>Fusarium</taxon>
    </lineage>
</organism>
<gene>
    <name evidence="1" type="ORF">MDCFG202_LOCUS518801</name>
</gene>
<proteinExistence type="predicted"/>
<dbReference type="Proteomes" id="UP000746612">
    <property type="component" value="Unassembled WGS sequence"/>
</dbReference>
<evidence type="ECO:0000313" key="1">
    <source>
        <dbReference type="EMBL" id="CAG2006624.1"/>
    </source>
</evidence>
<dbReference type="AlphaFoldDB" id="A0A9N8RNH6"/>
<reference evidence="1" key="1">
    <citation type="submission" date="2021-03" db="EMBL/GenBank/DDBJ databases">
        <authorList>
            <person name="Alouane T."/>
            <person name="Langin T."/>
            <person name="Bonhomme L."/>
        </authorList>
    </citation>
    <scope>NUCLEOTIDE SEQUENCE</scope>
    <source>
        <strain evidence="1">MDC_Fg202</strain>
    </source>
</reference>
<dbReference type="InterPro" id="IPR036770">
    <property type="entry name" value="Ankyrin_rpt-contain_sf"/>
</dbReference>
<dbReference type="SUPFAM" id="SSF48403">
    <property type="entry name" value="Ankyrin repeat"/>
    <property type="match status" value="1"/>
</dbReference>
<dbReference type="InterPro" id="IPR002110">
    <property type="entry name" value="Ankyrin_rpt"/>
</dbReference>
<dbReference type="Gene3D" id="1.25.40.20">
    <property type="entry name" value="Ankyrin repeat-containing domain"/>
    <property type="match status" value="1"/>
</dbReference>
<protein>
    <recommendedName>
        <fullName evidence="3">Ankyrin repeat protein</fullName>
    </recommendedName>
</protein>
<comment type="caution">
    <text evidence="1">The sequence shown here is derived from an EMBL/GenBank/DDBJ whole genome shotgun (WGS) entry which is preliminary data.</text>
</comment>
<name>A0A9N8RNH6_GIBZA</name>
<dbReference type="EMBL" id="CAJPIJ010000184">
    <property type="protein sequence ID" value="CAG2006624.1"/>
    <property type="molecule type" value="Genomic_DNA"/>
</dbReference>